<evidence type="ECO:0000256" key="9">
    <source>
        <dbReference type="ARBA" id="ARBA00025191"/>
    </source>
</evidence>
<evidence type="ECO:0000256" key="11">
    <source>
        <dbReference type="SAM" id="Phobius"/>
    </source>
</evidence>
<keyword evidence="5" id="KW-0809">Transit peptide</keyword>
<dbReference type="HOGENOM" id="CLU_016236_2_1_1"/>
<dbReference type="PANTHER" id="PTHR31068:SF0">
    <property type="entry name" value="MITOCHONDRIAL DISTRIBUTION AND MORPHOLOGY PROTEIN 31"/>
    <property type="match status" value="1"/>
</dbReference>
<keyword evidence="7" id="KW-0496">Mitochondrion</keyword>
<dbReference type="RefSeq" id="XP_003687818.1">
    <property type="nucleotide sequence ID" value="XM_003687770.1"/>
</dbReference>
<evidence type="ECO:0000256" key="3">
    <source>
        <dbReference type="ARBA" id="ARBA00022692"/>
    </source>
</evidence>
<dbReference type="Proteomes" id="UP000005666">
    <property type="component" value="Chromosome 12"/>
</dbReference>
<dbReference type="GO" id="GO:1900208">
    <property type="term" value="P:regulation of cardiolipin metabolic process"/>
    <property type="evidence" value="ECO:0007669"/>
    <property type="project" value="EnsemblFungi"/>
</dbReference>
<dbReference type="InterPro" id="IPR012571">
    <property type="entry name" value="Mdm31/Mdm32"/>
</dbReference>
<reference evidence="12 13" key="1">
    <citation type="journal article" date="2011" name="Proc. Natl. Acad. Sci. U.S.A.">
        <title>Evolutionary erosion of yeast sex chromosomes by mating-type switching accidents.</title>
        <authorList>
            <person name="Gordon J.L."/>
            <person name="Armisen D."/>
            <person name="Proux-Wera E."/>
            <person name="Oheigeartaigh S.S."/>
            <person name="Byrne K.P."/>
            <person name="Wolfe K.H."/>
        </authorList>
    </citation>
    <scope>NUCLEOTIDE SEQUENCE [LARGE SCALE GENOMIC DNA]</scope>
    <source>
        <strain evidence="13">ATCC 24235 / CBS 4417 / NBRC 1672 / NRRL Y-8282 / UCD 70-5</strain>
    </source>
</reference>
<feature type="region of interest" description="Disordered" evidence="10">
    <location>
        <begin position="273"/>
        <end position="295"/>
    </location>
</feature>
<keyword evidence="13" id="KW-1185">Reference proteome</keyword>
<protein>
    <recommendedName>
        <fullName evidence="14">Mitochondrial distribution and morphology protein 31</fullName>
    </recommendedName>
</protein>
<comment type="similarity">
    <text evidence="2">Belongs to the MDM31/MDM32 family.</text>
</comment>
<feature type="transmembrane region" description="Helical" evidence="11">
    <location>
        <begin position="106"/>
        <end position="132"/>
    </location>
</feature>
<dbReference type="Pfam" id="PF08118">
    <property type="entry name" value="MDM31_MDM32"/>
    <property type="match status" value="1"/>
</dbReference>
<evidence type="ECO:0000256" key="7">
    <source>
        <dbReference type="ARBA" id="ARBA00023128"/>
    </source>
</evidence>
<proteinExistence type="inferred from homology"/>
<evidence type="ECO:0000313" key="12">
    <source>
        <dbReference type="EMBL" id="CCE65384.1"/>
    </source>
</evidence>
<evidence type="ECO:0000256" key="6">
    <source>
        <dbReference type="ARBA" id="ARBA00022989"/>
    </source>
</evidence>
<accession>G8BZQ6</accession>
<dbReference type="GO" id="GO:0007005">
    <property type="term" value="P:mitochondrion organization"/>
    <property type="evidence" value="ECO:0007669"/>
    <property type="project" value="EnsemblFungi"/>
</dbReference>
<evidence type="ECO:0000256" key="4">
    <source>
        <dbReference type="ARBA" id="ARBA00022792"/>
    </source>
</evidence>
<dbReference type="GO" id="GO:0005743">
    <property type="term" value="C:mitochondrial inner membrane"/>
    <property type="evidence" value="ECO:0007669"/>
    <property type="project" value="UniProtKB-SubCell"/>
</dbReference>
<evidence type="ECO:0000256" key="10">
    <source>
        <dbReference type="SAM" id="MobiDB-lite"/>
    </source>
</evidence>
<evidence type="ECO:0000256" key="8">
    <source>
        <dbReference type="ARBA" id="ARBA00023136"/>
    </source>
</evidence>
<keyword evidence="8 11" id="KW-0472">Membrane</keyword>
<keyword evidence="4" id="KW-0999">Mitochondrion inner membrane</keyword>
<dbReference type="EMBL" id="HE612867">
    <property type="protein sequence ID" value="CCE65384.1"/>
    <property type="molecule type" value="Genomic_DNA"/>
</dbReference>
<dbReference type="GeneID" id="11531665"/>
<evidence type="ECO:0000256" key="2">
    <source>
        <dbReference type="ARBA" id="ARBA00005687"/>
    </source>
</evidence>
<dbReference type="GO" id="GO:0000001">
    <property type="term" value="P:mitochondrion inheritance"/>
    <property type="evidence" value="ECO:0007669"/>
    <property type="project" value="EnsemblFungi"/>
</dbReference>
<dbReference type="eggNOG" id="ENOG502QQJG">
    <property type="taxonomic scope" value="Eukaryota"/>
</dbReference>
<dbReference type="STRING" id="1071381.G8BZQ6"/>
<gene>
    <name evidence="12" type="primary">TPHA0L00280</name>
    <name evidence="12" type="ordered locus">TPHA_0L00280</name>
</gene>
<feature type="region of interest" description="Disordered" evidence="10">
    <location>
        <begin position="28"/>
        <end position="49"/>
    </location>
</feature>
<dbReference type="GO" id="GO:0006873">
    <property type="term" value="P:intracellular monoatomic ion homeostasis"/>
    <property type="evidence" value="ECO:0007669"/>
    <property type="project" value="EnsemblFungi"/>
</dbReference>
<dbReference type="KEGG" id="tpf:TPHA_0L00280"/>
<dbReference type="AlphaFoldDB" id="G8BZQ6"/>
<dbReference type="PANTHER" id="PTHR31068">
    <property type="entry name" value="MITOCHONDRIAL DISTRIBUTION AND MORPHOLOGY PROTEIN 31"/>
    <property type="match status" value="1"/>
</dbReference>
<sequence length="613" mass="68184">MSNMFTIGRSMSVARRAGYMRTGLARGLASGGQGPGAPGHKHDAKHDTHNTHNTHELKYITERDRLLARAGSAWQRLRINARWLLARQTQPLRFRHLLTTSVVSGIYLGNVALLLFGTTTLVSLVVVVANLFSDSSSSSKNFLAKRLGNYLTKNTNYHITFEHATTARSGGKTRIVLNNVAISRRPYQTHTFEVGPQREAVRRAEVSLRDPPLLVSDAHFDDGNYTQFDLTVDSIAISLSLQNWLNGRGMVRDMALSGVRGVVDRTHVRWADAPGEGSAEGSVDHATGPSADHRSSQHAVGDFELAEFTATDVLFTLYQPNGFRPFHVSVHNLHLPRLRKNWFFYDCLNARYASGTFDNSMFTVHRKLPAAAEPAAAEVTAPGAPGGPGGPGDSWQCRTRLRVDNLGVDHLNAGVDGPFSWITQGQVDMVGDIMVPNEDLLAGDLQSALLREITQNLKAMASDHSVLYAPPGSRGPPGPHSRRTRRSVESHPRDYFVMDLSLKLHNVRAEVPYFTPDLSYLNYALIRPIVAYINANRTYIPIRCRIVKPTREFEGAWTVYDSLLISDMQVKVYEAINAYVDDDRRKHQRIRRVGFWSLQIILQMFLLGLGSIA</sequence>
<keyword evidence="6 11" id="KW-1133">Transmembrane helix</keyword>
<evidence type="ECO:0000313" key="13">
    <source>
        <dbReference type="Proteomes" id="UP000005666"/>
    </source>
</evidence>
<name>G8BZQ6_TETPH</name>
<comment type="function">
    <text evidence="9">Involved in the organization of the mitochondrial membranes and the global structure of the mitochondria. Also required for mitochondrial distribution and mobility as well as for the maintenance of mitochondrial DNA nucleoids structures.</text>
</comment>
<keyword evidence="3 11" id="KW-0812">Transmembrane</keyword>
<organism evidence="12 13">
    <name type="scientific">Tetrapisispora phaffii (strain ATCC 24235 / CBS 4417 / NBRC 1672 / NRRL Y-8282 / UCD 70-5)</name>
    <name type="common">Yeast</name>
    <name type="synonym">Fabospora phaffii</name>
    <dbReference type="NCBI Taxonomy" id="1071381"/>
    <lineage>
        <taxon>Eukaryota</taxon>
        <taxon>Fungi</taxon>
        <taxon>Dikarya</taxon>
        <taxon>Ascomycota</taxon>
        <taxon>Saccharomycotina</taxon>
        <taxon>Saccharomycetes</taxon>
        <taxon>Saccharomycetales</taxon>
        <taxon>Saccharomycetaceae</taxon>
        <taxon>Tetrapisispora</taxon>
    </lineage>
</organism>
<evidence type="ECO:0000256" key="1">
    <source>
        <dbReference type="ARBA" id="ARBA00004448"/>
    </source>
</evidence>
<feature type="compositionally biased region" description="Basic and acidic residues" evidence="10">
    <location>
        <begin position="40"/>
        <end position="49"/>
    </location>
</feature>
<feature type="region of interest" description="Disordered" evidence="10">
    <location>
        <begin position="466"/>
        <end position="489"/>
    </location>
</feature>
<dbReference type="OrthoDB" id="17678at2759"/>
<evidence type="ECO:0000256" key="5">
    <source>
        <dbReference type="ARBA" id="ARBA00022946"/>
    </source>
</evidence>
<dbReference type="OMA" id="DFLCAEN"/>
<evidence type="ECO:0008006" key="14">
    <source>
        <dbReference type="Google" id="ProtNLM"/>
    </source>
</evidence>
<comment type="subcellular location">
    <subcellularLocation>
        <location evidence="1">Mitochondrion inner membrane</location>
        <topology evidence="1">Multi-pass membrane protein</topology>
    </subcellularLocation>
</comment>